<evidence type="ECO:0000313" key="13">
    <source>
        <dbReference type="EMBL" id="CAB3384430.1"/>
    </source>
</evidence>
<feature type="transmembrane region" description="Helical" evidence="12">
    <location>
        <begin position="439"/>
        <end position="462"/>
    </location>
</feature>
<evidence type="ECO:0000256" key="8">
    <source>
        <dbReference type="ARBA" id="ARBA00023065"/>
    </source>
</evidence>
<dbReference type="InterPro" id="IPR051163">
    <property type="entry name" value="Sodium:Solute_Symporter_SSF"/>
</dbReference>
<gene>
    <name evidence="13" type="ORF">CLODIP_2_CD09020</name>
</gene>
<protein>
    <recommendedName>
        <fullName evidence="15">Sodium/solute symporter</fullName>
    </recommendedName>
</protein>
<dbReference type="GO" id="GO:0005886">
    <property type="term" value="C:plasma membrane"/>
    <property type="evidence" value="ECO:0007669"/>
    <property type="project" value="UniProtKB-SubCell"/>
</dbReference>
<feature type="transmembrane region" description="Helical" evidence="12">
    <location>
        <begin position="190"/>
        <end position="215"/>
    </location>
</feature>
<feature type="transmembrane region" description="Helical" evidence="12">
    <location>
        <begin position="158"/>
        <end position="178"/>
    </location>
</feature>
<feature type="transmembrane region" description="Helical" evidence="12">
    <location>
        <begin position="382"/>
        <end position="405"/>
    </location>
</feature>
<evidence type="ECO:0000256" key="11">
    <source>
        <dbReference type="RuleBase" id="RU362091"/>
    </source>
</evidence>
<dbReference type="PANTHER" id="PTHR42985">
    <property type="entry name" value="SODIUM-COUPLED MONOCARBOXYLATE TRANSPORTER"/>
    <property type="match status" value="1"/>
</dbReference>
<proteinExistence type="inferred from homology"/>
<dbReference type="Pfam" id="PF00474">
    <property type="entry name" value="SSF"/>
    <property type="match status" value="1"/>
</dbReference>
<comment type="similarity">
    <text evidence="2 11">Belongs to the sodium:solute symporter (SSF) (TC 2.A.21) family.</text>
</comment>
<dbReference type="EMBL" id="CADEPI010000350">
    <property type="protein sequence ID" value="CAB3384430.1"/>
    <property type="molecule type" value="Genomic_DNA"/>
</dbReference>
<dbReference type="AlphaFoldDB" id="A0A8S1DUE5"/>
<evidence type="ECO:0000256" key="1">
    <source>
        <dbReference type="ARBA" id="ARBA00004651"/>
    </source>
</evidence>
<evidence type="ECO:0000256" key="5">
    <source>
        <dbReference type="ARBA" id="ARBA00022692"/>
    </source>
</evidence>
<keyword evidence="14" id="KW-1185">Reference proteome</keyword>
<evidence type="ECO:0000256" key="9">
    <source>
        <dbReference type="ARBA" id="ARBA00023136"/>
    </source>
</evidence>
<dbReference type="Gene3D" id="1.20.1730.10">
    <property type="entry name" value="Sodium/glucose cotransporter"/>
    <property type="match status" value="1"/>
</dbReference>
<feature type="transmembrane region" description="Helical" evidence="12">
    <location>
        <begin position="235"/>
        <end position="255"/>
    </location>
</feature>
<evidence type="ECO:0000256" key="10">
    <source>
        <dbReference type="ARBA" id="ARBA00023201"/>
    </source>
</evidence>
<dbReference type="OrthoDB" id="6132759at2759"/>
<dbReference type="PROSITE" id="PS50283">
    <property type="entry name" value="NA_SOLUT_SYMP_3"/>
    <property type="match status" value="1"/>
</dbReference>
<keyword evidence="9 12" id="KW-0472">Membrane</keyword>
<evidence type="ECO:0000256" key="4">
    <source>
        <dbReference type="ARBA" id="ARBA00022475"/>
    </source>
</evidence>
<dbReference type="PANTHER" id="PTHR42985:SF2">
    <property type="entry name" value="SODIUM-DEPENDENT MULTIVITAMIN TRANSPORTER"/>
    <property type="match status" value="1"/>
</dbReference>
<keyword evidence="8" id="KW-0406">Ion transport</keyword>
<keyword evidence="4" id="KW-1003">Cell membrane</keyword>
<evidence type="ECO:0008006" key="15">
    <source>
        <dbReference type="Google" id="ProtNLM"/>
    </source>
</evidence>
<evidence type="ECO:0000256" key="7">
    <source>
        <dbReference type="ARBA" id="ARBA00023053"/>
    </source>
</evidence>
<comment type="subcellular location">
    <subcellularLocation>
        <location evidence="1">Cell membrane</location>
        <topology evidence="1">Multi-pass membrane protein</topology>
    </subcellularLocation>
</comment>
<feature type="transmembrane region" description="Helical" evidence="12">
    <location>
        <begin position="276"/>
        <end position="302"/>
    </location>
</feature>
<feature type="transmembrane region" description="Helical" evidence="12">
    <location>
        <begin position="39"/>
        <end position="61"/>
    </location>
</feature>
<dbReference type="GO" id="GO:0006814">
    <property type="term" value="P:sodium ion transport"/>
    <property type="evidence" value="ECO:0007669"/>
    <property type="project" value="UniProtKB-KW"/>
</dbReference>
<keyword evidence="10" id="KW-0739">Sodium transport</keyword>
<feature type="transmembrane region" description="Helical" evidence="12">
    <location>
        <begin position="6"/>
        <end position="27"/>
    </location>
</feature>
<evidence type="ECO:0000313" key="14">
    <source>
        <dbReference type="Proteomes" id="UP000494165"/>
    </source>
</evidence>
<keyword evidence="3" id="KW-0813">Transport</keyword>
<accession>A0A8S1DUE5</accession>
<feature type="transmembrane region" description="Helical" evidence="12">
    <location>
        <begin position="334"/>
        <end position="362"/>
    </location>
</feature>
<evidence type="ECO:0000256" key="2">
    <source>
        <dbReference type="ARBA" id="ARBA00006434"/>
    </source>
</evidence>
<name>A0A8S1DUE5_9INSE</name>
<dbReference type="InterPro" id="IPR038377">
    <property type="entry name" value="Na/Glc_symporter_sf"/>
</dbReference>
<reference evidence="13 14" key="1">
    <citation type="submission" date="2020-04" db="EMBL/GenBank/DDBJ databases">
        <authorList>
            <person name="Alioto T."/>
            <person name="Alioto T."/>
            <person name="Gomez Garrido J."/>
        </authorList>
    </citation>
    <scope>NUCLEOTIDE SEQUENCE [LARGE SCALE GENOMIC DNA]</scope>
</reference>
<organism evidence="13 14">
    <name type="scientific">Cloeon dipterum</name>
    <dbReference type="NCBI Taxonomy" id="197152"/>
    <lineage>
        <taxon>Eukaryota</taxon>
        <taxon>Metazoa</taxon>
        <taxon>Ecdysozoa</taxon>
        <taxon>Arthropoda</taxon>
        <taxon>Hexapoda</taxon>
        <taxon>Insecta</taxon>
        <taxon>Pterygota</taxon>
        <taxon>Palaeoptera</taxon>
        <taxon>Ephemeroptera</taxon>
        <taxon>Pisciforma</taxon>
        <taxon>Baetidae</taxon>
        <taxon>Cloeon</taxon>
    </lineage>
</organism>
<dbReference type="InterPro" id="IPR001734">
    <property type="entry name" value="Na/solute_symporter"/>
</dbReference>
<evidence type="ECO:0000256" key="3">
    <source>
        <dbReference type="ARBA" id="ARBA00022448"/>
    </source>
</evidence>
<keyword evidence="7" id="KW-0915">Sodium</keyword>
<evidence type="ECO:0000256" key="12">
    <source>
        <dbReference type="SAM" id="Phobius"/>
    </source>
</evidence>
<comment type="caution">
    <text evidence="13">The sequence shown here is derived from an EMBL/GenBank/DDBJ whole genome shotgun (WGS) entry which is preliminary data.</text>
</comment>
<dbReference type="Proteomes" id="UP000494165">
    <property type="component" value="Unassembled WGS sequence"/>
</dbReference>
<keyword evidence="6 12" id="KW-1133">Transmembrane helix</keyword>
<feature type="transmembrane region" description="Helical" evidence="12">
    <location>
        <begin position="81"/>
        <end position="105"/>
    </location>
</feature>
<feature type="transmembrane region" description="Helical" evidence="12">
    <location>
        <begin position="126"/>
        <end position="152"/>
    </location>
</feature>
<feature type="transmembrane region" description="Helical" evidence="12">
    <location>
        <begin position="411"/>
        <end position="432"/>
    </location>
</feature>
<feature type="transmembrane region" description="Helical" evidence="12">
    <location>
        <begin position="512"/>
        <end position="535"/>
    </location>
</feature>
<sequence length="600" mass="65110">MSVATADYIVFGFMLVASVLLAVYSRLSTPKAAASDKQSFSFATGTVSSSAVLFSIARTGIGIRAIIGFPSEFYYHGVGMWLTMGGVMISFLLIDLIFMPVYFAMPTTSVYEYLELRFQSGLIRRLTSLLYVVRSCLMLGVTTLTPCVAIQAVLPVPLWASIVAVSILGILFTTFGGMRGVILNDALQGGALILCTVVILYKATVQVPGGFLGTFKIAAEQGRLELFNFDLDPTIRLTTISAIVGQIFISTSVYGCQQAFAQRYRSLPNRKAVVRVILLAIPVVGFLESLTWTAGVAIYAFYAFCDPLSAGFIKSIDGLVPYFVKNEFAAVPGLLGFFFGTLFNGSFGITVAILNSVATVTWEDFLSKIKYVQGLPENRQLLIIRLIGVIYAIGIMFIAIAVSMLPGLVESSLIISSTMSGPLLGVFLLALLFPFANKYGAISGLAASLIWAISLTAGRLIISKGQTTLLPLSMDRCPANQTLSVTEISSKYNFGPPPKAPLDWTYLFSISFIYYSMMGCIICVSIGLIVSYFTASARDCYPASLVHPMAIKMSNLLPGRPRKYLTDTDFGKGKANLNGSRRSIRTISLSVDEHEYITRF</sequence>
<keyword evidence="5 12" id="KW-0812">Transmembrane</keyword>
<evidence type="ECO:0000256" key="6">
    <source>
        <dbReference type="ARBA" id="ARBA00022989"/>
    </source>
</evidence>
<dbReference type="GO" id="GO:0015293">
    <property type="term" value="F:symporter activity"/>
    <property type="evidence" value="ECO:0007669"/>
    <property type="project" value="TreeGrafter"/>
</dbReference>